<name>D7CTU3_TRURR</name>
<evidence type="ECO:0000256" key="7">
    <source>
        <dbReference type="RuleBase" id="RU000461"/>
    </source>
</evidence>
<keyword evidence="5 7" id="KW-0408">Iron</keyword>
<accession>D7CTU3</accession>
<dbReference type="CDD" id="cd20625">
    <property type="entry name" value="CYP164-like"/>
    <property type="match status" value="1"/>
</dbReference>
<dbReference type="OrthoDB" id="9801155at2"/>
<evidence type="ECO:0000256" key="4">
    <source>
        <dbReference type="ARBA" id="ARBA00023002"/>
    </source>
</evidence>
<dbReference type="InterPro" id="IPR036396">
    <property type="entry name" value="Cyt_P450_sf"/>
</dbReference>
<evidence type="ECO:0000256" key="6">
    <source>
        <dbReference type="ARBA" id="ARBA00023033"/>
    </source>
</evidence>
<dbReference type="InterPro" id="IPR002397">
    <property type="entry name" value="Cyt_P450_B"/>
</dbReference>
<reference evidence="9" key="1">
    <citation type="submission" date="2010-05" db="EMBL/GenBank/DDBJ databases">
        <title>The complete genome of Truepera radiovictris DSM 17093.</title>
        <authorList>
            <consortium name="US DOE Joint Genome Institute (JGI-PGF)"/>
            <person name="Lucas S."/>
            <person name="Copeland A."/>
            <person name="Lapidus A."/>
            <person name="Glavina del Rio T."/>
            <person name="Dalin E."/>
            <person name="Tice H."/>
            <person name="Bruce D."/>
            <person name="Goodwin L."/>
            <person name="Pitluck S."/>
            <person name="Kyrpides N."/>
            <person name="Mavromatis K."/>
            <person name="Ovchinnikova G."/>
            <person name="Munk A.C."/>
            <person name="Detter J.C."/>
            <person name="Han C."/>
            <person name="Tapia R."/>
            <person name="Land M."/>
            <person name="Hauser L."/>
            <person name="Markowitz V."/>
            <person name="Cheng J.-F."/>
            <person name="Hugenholtz P."/>
            <person name="Woyke T."/>
            <person name="Wu D."/>
            <person name="Tindall B."/>
            <person name="Pomrenke H.G."/>
            <person name="Brambilla E."/>
            <person name="Klenk H.-P."/>
            <person name="Eisen J.A."/>
        </authorList>
    </citation>
    <scope>NUCLEOTIDE SEQUENCE [LARGE SCALE GENOMIC DNA]</scope>
    <source>
        <strain evidence="9">DSM 17093 / CIP 108686 / LMG 22925 / RQ-24</strain>
    </source>
</reference>
<dbReference type="Pfam" id="PF00067">
    <property type="entry name" value="p450"/>
    <property type="match status" value="1"/>
</dbReference>
<dbReference type="InterPro" id="IPR017972">
    <property type="entry name" value="Cyt_P450_CS"/>
</dbReference>
<dbReference type="EMBL" id="CP002049">
    <property type="protein sequence ID" value="ADI15640.1"/>
    <property type="molecule type" value="Genomic_DNA"/>
</dbReference>
<dbReference type="Proteomes" id="UP000000379">
    <property type="component" value="Chromosome"/>
</dbReference>
<dbReference type="GO" id="GO:0016705">
    <property type="term" value="F:oxidoreductase activity, acting on paired donors, with incorporation or reduction of molecular oxygen"/>
    <property type="evidence" value="ECO:0007669"/>
    <property type="project" value="InterPro"/>
</dbReference>
<dbReference type="PRINTS" id="PR00359">
    <property type="entry name" value="BP450"/>
</dbReference>
<keyword evidence="6 7" id="KW-0503">Monooxygenase</keyword>
<proteinExistence type="inferred from homology"/>
<dbReference type="RefSeq" id="WP_013179001.1">
    <property type="nucleotide sequence ID" value="NC_014221.1"/>
</dbReference>
<comment type="similarity">
    <text evidence="1 7">Belongs to the cytochrome P450 family.</text>
</comment>
<keyword evidence="9" id="KW-1185">Reference proteome</keyword>
<dbReference type="STRING" id="649638.Trad_2534"/>
<protein>
    <submittedName>
        <fullName evidence="8">Cytochrome P450</fullName>
    </submittedName>
</protein>
<dbReference type="GO" id="GO:0005506">
    <property type="term" value="F:iron ion binding"/>
    <property type="evidence" value="ECO:0007669"/>
    <property type="project" value="InterPro"/>
</dbReference>
<keyword evidence="3 7" id="KW-0479">Metal-binding</keyword>
<dbReference type="InterPro" id="IPR001128">
    <property type="entry name" value="Cyt_P450"/>
</dbReference>
<reference evidence="8 9" key="2">
    <citation type="journal article" date="2011" name="Stand. Genomic Sci.">
        <title>Complete genome sequence of Truepera radiovictrix type strain (RQ-24).</title>
        <authorList>
            <person name="Ivanova N."/>
            <person name="Rohde C."/>
            <person name="Munk C."/>
            <person name="Nolan M."/>
            <person name="Lucas S."/>
            <person name="Del Rio T.G."/>
            <person name="Tice H."/>
            <person name="Deshpande S."/>
            <person name="Cheng J.F."/>
            <person name="Tapia R."/>
            <person name="Han C."/>
            <person name="Goodwin L."/>
            <person name="Pitluck S."/>
            <person name="Liolios K."/>
            <person name="Mavromatis K."/>
            <person name="Mikhailova N."/>
            <person name="Pati A."/>
            <person name="Chen A."/>
            <person name="Palaniappan K."/>
            <person name="Land M."/>
            <person name="Hauser L."/>
            <person name="Chang Y.J."/>
            <person name="Jeffries C.D."/>
            <person name="Brambilla E."/>
            <person name="Rohde M."/>
            <person name="Goker M."/>
            <person name="Tindall B.J."/>
            <person name="Woyke T."/>
            <person name="Bristow J."/>
            <person name="Eisen J.A."/>
            <person name="Markowitz V."/>
            <person name="Hugenholtz P."/>
            <person name="Kyrpides N.C."/>
            <person name="Klenk H.P."/>
            <person name="Lapidus A."/>
        </authorList>
    </citation>
    <scope>NUCLEOTIDE SEQUENCE [LARGE SCALE GENOMIC DNA]</scope>
    <source>
        <strain evidence="9">DSM 17093 / CIP 108686 / LMG 22925 / RQ-24</strain>
    </source>
</reference>
<evidence type="ECO:0000256" key="3">
    <source>
        <dbReference type="ARBA" id="ARBA00022723"/>
    </source>
</evidence>
<keyword evidence="2 7" id="KW-0349">Heme</keyword>
<evidence type="ECO:0000256" key="5">
    <source>
        <dbReference type="ARBA" id="ARBA00023004"/>
    </source>
</evidence>
<evidence type="ECO:0000313" key="8">
    <source>
        <dbReference type="EMBL" id="ADI15640.1"/>
    </source>
</evidence>
<dbReference type="Gene3D" id="1.10.630.10">
    <property type="entry name" value="Cytochrome P450"/>
    <property type="match status" value="1"/>
</dbReference>
<evidence type="ECO:0000256" key="1">
    <source>
        <dbReference type="ARBA" id="ARBA00010617"/>
    </source>
</evidence>
<dbReference type="PANTHER" id="PTHR46696:SF1">
    <property type="entry name" value="CYTOCHROME P450 YJIB-RELATED"/>
    <property type="match status" value="1"/>
</dbReference>
<keyword evidence="4 7" id="KW-0560">Oxidoreductase</keyword>
<dbReference type="GO" id="GO:0004497">
    <property type="term" value="F:monooxygenase activity"/>
    <property type="evidence" value="ECO:0007669"/>
    <property type="project" value="UniProtKB-KW"/>
</dbReference>
<dbReference type="PANTHER" id="PTHR46696">
    <property type="entry name" value="P450, PUTATIVE (EUROFUNG)-RELATED"/>
    <property type="match status" value="1"/>
</dbReference>
<dbReference type="PROSITE" id="PS00086">
    <property type="entry name" value="CYTOCHROME_P450"/>
    <property type="match status" value="1"/>
</dbReference>
<dbReference type="SUPFAM" id="SSF48264">
    <property type="entry name" value="Cytochrome P450"/>
    <property type="match status" value="1"/>
</dbReference>
<dbReference type="eggNOG" id="COG2124">
    <property type="taxonomic scope" value="Bacteria"/>
</dbReference>
<evidence type="ECO:0000256" key="2">
    <source>
        <dbReference type="ARBA" id="ARBA00022617"/>
    </source>
</evidence>
<dbReference type="AlphaFoldDB" id="D7CTU3"/>
<dbReference type="GO" id="GO:0020037">
    <property type="term" value="F:heme binding"/>
    <property type="evidence" value="ECO:0007669"/>
    <property type="project" value="InterPro"/>
</dbReference>
<gene>
    <name evidence="8" type="ordered locus">Trad_2534</name>
</gene>
<dbReference type="FunFam" id="1.10.630.10:FF:000018">
    <property type="entry name" value="Cytochrome P450 monooxygenase"/>
    <property type="match status" value="1"/>
</dbReference>
<dbReference type="HOGENOM" id="CLU_033716_0_2_0"/>
<sequence>MTPHFNPTDATFLDNPYPTYARLREEAPIFFYEPWGKWVLTRYEDVSALLRDRRLGRVLDNVRVSVNPAHAPFDAVQQGSLLELEPPDHTRIRTAVQDVFTPKHVRALEGRIAALAGALADALAARPEGEADLLTDFAEPLPVTVIAELLGVPEADRHHLVPWSKAIIGMFEPERTPAMEAAAVAAAQAFADYVRSLIAQRRGRAQEGDLISRMVALHERDPERLSESEIVANAILFLDAGHEAVVNVIGNAMVALLQRPALWERLRADPALIAGAAEEAMRFDTPLQFFERVVRQDLRYKGFSWPRGTRLCLFYAAANRDPAVFRDPERFDLTRHPNPHLAFGLGLHFCIGAPLARLELKHALRALTRLPGLTLATPPSYHPKNVFRYPKAVRVTFA</sequence>
<dbReference type="KEGG" id="tra:Trad_2534"/>
<evidence type="ECO:0000313" key="9">
    <source>
        <dbReference type="Proteomes" id="UP000000379"/>
    </source>
</evidence>
<organism evidence="8 9">
    <name type="scientific">Truepera radiovictrix (strain DSM 17093 / CIP 108686 / LMG 22925 / RQ-24)</name>
    <dbReference type="NCBI Taxonomy" id="649638"/>
    <lineage>
        <taxon>Bacteria</taxon>
        <taxon>Thermotogati</taxon>
        <taxon>Deinococcota</taxon>
        <taxon>Deinococci</taxon>
        <taxon>Trueperales</taxon>
        <taxon>Trueperaceae</taxon>
        <taxon>Truepera</taxon>
    </lineage>
</organism>